<dbReference type="EMBL" id="PYIX02000015">
    <property type="protein sequence ID" value="RFC83574.1"/>
    <property type="molecule type" value="Genomic_DNA"/>
</dbReference>
<dbReference type="Proteomes" id="UP001595455">
    <property type="component" value="Unassembled WGS sequence"/>
</dbReference>
<evidence type="ECO:0000313" key="1">
    <source>
        <dbReference type="EMBL" id="MFC2994464.1"/>
    </source>
</evidence>
<protein>
    <submittedName>
        <fullName evidence="1">DUF6977 family protein</fullName>
    </submittedName>
</protein>
<keyword evidence="4" id="KW-1185">Reference proteome</keyword>
<evidence type="ECO:0000313" key="3">
    <source>
        <dbReference type="Proteomes" id="UP000240957"/>
    </source>
</evidence>
<evidence type="ECO:0000313" key="4">
    <source>
        <dbReference type="Proteomes" id="UP001595455"/>
    </source>
</evidence>
<evidence type="ECO:0000313" key="2">
    <source>
        <dbReference type="EMBL" id="RFC83574.1"/>
    </source>
</evidence>
<reference evidence="1" key="4">
    <citation type="submission" date="2024-09" db="EMBL/GenBank/DDBJ databases">
        <authorList>
            <person name="Sun Q."/>
            <person name="Mori K."/>
        </authorList>
    </citation>
    <scope>NUCLEOTIDE SEQUENCE</scope>
    <source>
        <strain evidence="1">KCTC 62575</strain>
    </source>
</reference>
<reference evidence="4" key="3">
    <citation type="journal article" date="2019" name="Int. J. Syst. Evol. Microbiol.">
        <title>The Global Catalogue of Microorganisms (GCM) 10K type strain sequencing project: providing services to taxonomists for standard genome sequencing and annotation.</title>
        <authorList>
            <consortium name="The Broad Institute Genomics Platform"/>
            <consortium name="The Broad Institute Genome Sequencing Center for Infectious Disease"/>
            <person name="Wu L."/>
            <person name="Ma J."/>
        </authorList>
    </citation>
    <scope>NUCLEOTIDE SEQUENCE [LARGE SCALE GENOMIC DNA]</scope>
    <source>
        <strain evidence="4">KCTC 62575</strain>
    </source>
</reference>
<dbReference type="Proteomes" id="UP000240957">
    <property type="component" value="Unassembled WGS sequence"/>
</dbReference>
<dbReference type="RefSeq" id="WP_107008219.1">
    <property type="nucleotide sequence ID" value="NZ_JAVIDQ010000004.1"/>
</dbReference>
<dbReference type="EMBL" id="JBHRSF010000007">
    <property type="protein sequence ID" value="MFC2994464.1"/>
    <property type="molecule type" value="Genomic_DNA"/>
</dbReference>
<reference evidence="2 3" key="2">
    <citation type="submission" date="2018-08" db="EMBL/GenBank/DDBJ databases">
        <title>The draft genome of Acinetobacter sichuanensis strain WCHAc060041.</title>
        <authorList>
            <person name="Qin J."/>
            <person name="Feng Y."/>
            <person name="Zong Z."/>
        </authorList>
    </citation>
    <scope>NUCLEOTIDE SEQUENCE [LARGE SCALE GENOMIC DNA]</scope>
    <source>
        <strain evidence="2 3">WCHAc060041</strain>
    </source>
</reference>
<dbReference type="InterPro" id="IPR053913">
    <property type="entry name" value="NADAR-DarT1"/>
</dbReference>
<dbReference type="AlphaFoldDB" id="A0A371YQD4"/>
<reference evidence="1" key="1">
    <citation type="journal article" date="2014" name="Int. J. Syst. Evol. Microbiol.">
        <title>Complete genome of a new Firmicutes species belonging to the dominant human colonic microbiota ('Ruminococcus bicirculans') reveals two chromosomes and a selective capacity to utilize plant glucans.</title>
        <authorList>
            <consortium name="NISC Comparative Sequencing Program"/>
            <person name="Wegmann U."/>
            <person name="Louis P."/>
            <person name="Goesmann A."/>
            <person name="Henrissat B."/>
            <person name="Duncan S.H."/>
            <person name="Flint H.J."/>
        </authorList>
    </citation>
    <scope>NUCLEOTIDE SEQUENCE</scope>
    <source>
        <strain evidence="1">KCTC 62575</strain>
    </source>
</reference>
<dbReference type="OrthoDB" id="3255715at2"/>
<organism evidence="2 3">
    <name type="scientific">Acinetobacter sichuanensis</name>
    <dbReference type="NCBI Taxonomy" id="2136183"/>
    <lineage>
        <taxon>Bacteria</taxon>
        <taxon>Pseudomonadati</taxon>
        <taxon>Pseudomonadota</taxon>
        <taxon>Gammaproteobacteria</taxon>
        <taxon>Moraxellales</taxon>
        <taxon>Moraxellaceae</taxon>
        <taxon>Acinetobacter</taxon>
    </lineage>
</organism>
<proteinExistence type="predicted"/>
<accession>A0A371YQD4</accession>
<gene>
    <name evidence="1" type="ORF">ACFODO_04100</name>
    <name evidence="2" type="ORF">C9E89_010515</name>
</gene>
<dbReference type="Pfam" id="PF22397">
    <property type="entry name" value="NADAR-DarT1"/>
    <property type="match status" value="1"/>
</dbReference>
<name>A0A371YQD4_9GAMM</name>
<sequence>MAKRPVFIPNTVGSTLVETKMVDSQYHSGFAVVQKQKSIASLHEAIRNTQNITQILEISSKSELALGVALSAFNLMMLDKKTNQKFSVECAFQSSKIFENGGPFLDLLNVTSREAKKDERLKTSGQLKKFNFYGMDWTLEPLTAFYDWLYINALNFNSEYHEELLKYEAFTDIEFNPEKSINCQAYSIAMFVSLSKRNLLGKIRDPKEFLKFYSDFQISNAYMNTRNSSGTGSLF</sequence>
<comment type="caution">
    <text evidence="2">The sequence shown here is derived from an EMBL/GenBank/DDBJ whole genome shotgun (WGS) entry which is preliminary data.</text>
</comment>